<keyword evidence="1" id="KW-0175">Coiled coil</keyword>
<dbReference type="Pfam" id="PF14371">
    <property type="entry name" value="DUF4412"/>
    <property type="match status" value="1"/>
</dbReference>
<name>A0A0S7Y3C5_UNCSA</name>
<accession>A0A0S7Y3C5</accession>
<evidence type="ECO:0000313" key="4">
    <source>
        <dbReference type="EMBL" id="KPJ68891.1"/>
    </source>
</evidence>
<dbReference type="Proteomes" id="UP000051861">
    <property type="component" value="Unassembled WGS sequence"/>
</dbReference>
<dbReference type="PATRIC" id="fig|1703775.3.peg.1880"/>
<evidence type="ECO:0000313" key="5">
    <source>
        <dbReference type="Proteomes" id="UP000051861"/>
    </source>
</evidence>
<dbReference type="EMBL" id="LIZX01000037">
    <property type="protein sequence ID" value="KPJ68891.1"/>
    <property type="molecule type" value="Genomic_DNA"/>
</dbReference>
<organism evidence="4 5">
    <name type="scientific">candidate division WOR-1 bacterium DG_54_3</name>
    <dbReference type="NCBI Taxonomy" id="1703775"/>
    <lineage>
        <taxon>Bacteria</taxon>
        <taxon>Bacillati</taxon>
        <taxon>Saganbacteria</taxon>
    </lineage>
</organism>
<feature type="chain" id="PRO_5006640410" description="DUF4412 domain-containing protein" evidence="2">
    <location>
        <begin position="23"/>
        <end position="249"/>
    </location>
</feature>
<evidence type="ECO:0000256" key="1">
    <source>
        <dbReference type="SAM" id="Coils"/>
    </source>
</evidence>
<gene>
    <name evidence="4" type="ORF">AMJ44_05245</name>
</gene>
<feature type="signal peptide" evidence="2">
    <location>
        <begin position="1"/>
        <end position="22"/>
    </location>
</feature>
<protein>
    <recommendedName>
        <fullName evidence="3">DUF4412 domain-containing protein</fullName>
    </recommendedName>
</protein>
<feature type="domain" description="DUF4412" evidence="3">
    <location>
        <begin position="43"/>
        <end position="140"/>
    </location>
</feature>
<sequence>MFRKIVGLFVLSVFVLSVSALALDFSADSVNVQMVGKEKEVTRGKAYVTKDKLRAEGEDEEGEKSIIIFRYDKKVLWILIPEEKKYMEQKLSTEQLIAAMAEIEKELKQKVKTEFKVEKKLLGTEKISGILCNKYKITTKIIEDGKTKWEYTIYQWISTKYKDLIMKTEEEDGSYNYLKNVKFAKQPAYLFERPKGYAKIEMGVIRFGEEAEEEEEVEKEEERVEEEIKEEFKEELKEELMPELPIKLF</sequence>
<feature type="coiled-coil region" evidence="1">
    <location>
        <begin position="207"/>
        <end position="234"/>
    </location>
</feature>
<reference evidence="4 5" key="1">
    <citation type="journal article" date="2015" name="Microbiome">
        <title>Genomic resolution of linkages in carbon, nitrogen, and sulfur cycling among widespread estuary sediment bacteria.</title>
        <authorList>
            <person name="Baker B.J."/>
            <person name="Lazar C.S."/>
            <person name="Teske A.P."/>
            <person name="Dick G.J."/>
        </authorList>
    </citation>
    <scope>NUCLEOTIDE SEQUENCE [LARGE SCALE GENOMIC DNA]</scope>
    <source>
        <strain evidence="4">DG_54_3</strain>
    </source>
</reference>
<proteinExistence type="predicted"/>
<keyword evidence="2" id="KW-0732">Signal</keyword>
<evidence type="ECO:0000259" key="3">
    <source>
        <dbReference type="Pfam" id="PF14371"/>
    </source>
</evidence>
<dbReference type="InterPro" id="IPR025524">
    <property type="entry name" value="DUF4412"/>
</dbReference>
<evidence type="ECO:0000256" key="2">
    <source>
        <dbReference type="SAM" id="SignalP"/>
    </source>
</evidence>
<comment type="caution">
    <text evidence="4">The sequence shown here is derived from an EMBL/GenBank/DDBJ whole genome shotgun (WGS) entry which is preliminary data.</text>
</comment>
<dbReference type="Gene3D" id="2.50.20.10">
    <property type="entry name" value="Lipoprotein localisation LolA/LolB/LppX"/>
    <property type="match status" value="1"/>
</dbReference>
<dbReference type="AlphaFoldDB" id="A0A0S7Y3C5"/>